<reference evidence="2" key="1">
    <citation type="submission" date="2023-06" db="EMBL/GenBank/DDBJ databases">
        <authorList>
            <consortium name="Lawrence Berkeley National Laboratory"/>
            <person name="Ahrendt S."/>
            <person name="Sahu N."/>
            <person name="Indic B."/>
            <person name="Wong-Bajracharya J."/>
            <person name="Merenyi Z."/>
            <person name="Ke H.-M."/>
            <person name="Monk M."/>
            <person name="Kocsube S."/>
            <person name="Drula E."/>
            <person name="Lipzen A."/>
            <person name="Balint B."/>
            <person name="Henrissat B."/>
            <person name="Andreopoulos B."/>
            <person name="Martin F.M."/>
            <person name="Harder C.B."/>
            <person name="Rigling D."/>
            <person name="Ford K.L."/>
            <person name="Foster G.D."/>
            <person name="Pangilinan J."/>
            <person name="Papanicolaou A."/>
            <person name="Barry K."/>
            <person name="LaButti K."/>
            <person name="Viragh M."/>
            <person name="Koriabine M."/>
            <person name="Yan M."/>
            <person name="Riley R."/>
            <person name="Champramary S."/>
            <person name="Plett K.L."/>
            <person name="Tsai I.J."/>
            <person name="Slot J."/>
            <person name="Sipos G."/>
            <person name="Plett J."/>
            <person name="Nagy L.G."/>
            <person name="Grigoriev I.V."/>
        </authorList>
    </citation>
    <scope>NUCLEOTIDE SEQUENCE</scope>
    <source>
        <strain evidence="2">HWK02</strain>
    </source>
</reference>
<dbReference type="Proteomes" id="UP001175228">
    <property type="component" value="Unassembled WGS sequence"/>
</dbReference>
<evidence type="ECO:0008006" key="4">
    <source>
        <dbReference type="Google" id="ProtNLM"/>
    </source>
</evidence>
<gene>
    <name evidence="2" type="ORF">EDD18DRAFT_703388</name>
</gene>
<name>A0AA39UN00_9AGAR</name>
<feature type="region of interest" description="Disordered" evidence="1">
    <location>
        <begin position="336"/>
        <end position="356"/>
    </location>
</feature>
<comment type="caution">
    <text evidence="2">The sequence shown here is derived from an EMBL/GenBank/DDBJ whole genome shotgun (WGS) entry which is preliminary data.</text>
</comment>
<proteinExistence type="predicted"/>
<protein>
    <recommendedName>
        <fullName evidence="4">BTB domain-containing protein</fullName>
    </recommendedName>
</protein>
<dbReference type="Gene3D" id="3.30.710.10">
    <property type="entry name" value="Potassium Channel Kv1.1, Chain A"/>
    <property type="match status" value="1"/>
</dbReference>
<dbReference type="InterPro" id="IPR011333">
    <property type="entry name" value="SKP1/BTB/POZ_sf"/>
</dbReference>
<keyword evidence="3" id="KW-1185">Reference proteome</keyword>
<evidence type="ECO:0000313" key="2">
    <source>
        <dbReference type="EMBL" id="KAK0485445.1"/>
    </source>
</evidence>
<evidence type="ECO:0000313" key="3">
    <source>
        <dbReference type="Proteomes" id="UP001175228"/>
    </source>
</evidence>
<dbReference type="EMBL" id="JAUEPU010000051">
    <property type="protein sequence ID" value="KAK0485445.1"/>
    <property type="molecule type" value="Genomic_DNA"/>
</dbReference>
<accession>A0AA39UN00</accession>
<sequence length="511" mass="56468">MSSASPEPASSPVITVAKSIPDNWLNDNPLQVKSRLSIPLLSTALATGLFQSEACGLGWSFTGTYESVKFESVERVPKRRYPYTKDSTVQKCRCKASLSLHPGAIRGMPFGDLHVKASVSEETVERTFKLPTELSEIPVGDLTQGNLRVYESFSFDVTVTLNVPAGCIPLPIAPRPTIESEIMEVVTASLDGEFPIDIKFMLFTRRSGEGRAYDSKAVFATSRVLKGWSAYIDKYVMESDGVDIDRDDNNYGVSCDYPFEDDSDLESDGEPEVLRLDGVDGVDGEHPSGDLPDGSDMVIEATATGYAYSSGLEGSPVECFANEALPILKQTASRHETSTELHQITSAGDRTRDWNPSRPARLGSVIPVKDVAYTTFKSLIAWIYTGNIAFKPLKSVGSLERDPSACSPKSMYRLATRAGLDELKKLAFDDLRSQLTEENIVRELFSTFSRDNSEVLEMELTVMLEYFSTTRVRAEWENMIDLVFDGGMPHGVMVIKRVTRRLANSEVNLYE</sequence>
<dbReference type="AlphaFoldDB" id="A0AA39UN00"/>
<organism evidence="2 3">
    <name type="scientific">Armillaria luteobubalina</name>
    <dbReference type="NCBI Taxonomy" id="153913"/>
    <lineage>
        <taxon>Eukaryota</taxon>
        <taxon>Fungi</taxon>
        <taxon>Dikarya</taxon>
        <taxon>Basidiomycota</taxon>
        <taxon>Agaricomycotina</taxon>
        <taxon>Agaricomycetes</taxon>
        <taxon>Agaricomycetidae</taxon>
        <taxon>Agaricales</taxon>
        <taxon>Marasmiineae</taxon>
        <taxon>Physalacriaceae</taxon>
        <taxon>Armillaria</taxon>
    </lineage>
</organism>
<evidence type="ECO:0000256" key="1">
    <source>
        <dbReference type="SAM" id="MobiDB-lite"/>
    </source>
</evidence>